<evidence type="ECO:0000259" key="1">
    <source>
        <dbReference type="Pfam" id="PF01833"/>
    </source>
</evidence>
<name>A0ABU8I6U3_9SPHI</name>
<evidence type="ECO:0000313" key="3">
    <source>
        <dbReference type="Proteomes" id="UP001363035"/>
    </source>
</evidence>
<sequence length="534" mass="59483">MKRNFIYTLGILVALALSSCNKEVEFFSEPYPEGKENLLVKMDRTLKPSPEFGAPGTEVTIKVTGLEAYKDKAIFNFNGEKAEIVSINDEQIVVKVPTFASTGVTSIYIDDMIVFGPKFTVSGKVNIDPTWGATKGSNGSINANLWTIDEKYIFVGNFSNYEEKGSVKPINKLVRTFRNGTYDISWRTGDGSNGNINSILQYQDHYYISGGFSGYDQRKDNISNITRIHLSGRIDTMGIKPFRRPEQNDTTKYYPTFNGGFDQFVANIYEHNGKIIASGNFRYHINRIYGEPNFMETKDSVILDSTEIRHVARLNTDGTLDKTYRFTGDKAFAGANGSIETFFHDEGPLKGKIVVFGRFNRFDETTVGNIVRLNADGTVDASFNTGSGANFKVNKVTYNPITKKYVVVGEFKSFNGVETARMVLLNEDGSIDNTFKAKSFGNGYPWYAKQLNDGLIVVSGGFIEYGGVAKNRFMFLKPDGSLAEGYNNIGQMNGSLNRIIETTSEDGKRAILLLGSFTRIDDFVANNITRLILE</sequence>
<keyword evidence="3" id="KW-1185">Reference proteome</keyword>
<comment type="caution">
    <text evidence="2">The sequence shown here is derived from an EMBL/GenBank/DDBJ whole genome shotgun (WGS) entry which is preliminary data.</text>
</comment>
<dbReference type="Gene3D" id="2.80.10.50">
    <property type="match status" value="2"/>
</dbReference>
<dbReference type="PROSITE" id="PS51257">
    <property type="entry name" value="PROKAR_LIPOPROTEIN"/>
    <property type="match status" value="1"/>
</dbReference>
<proteinExistence type="predicted"/>
<dbReference type="InterPro" id="IPR014756">
    <property type="entry name" value="Ig_E-set"/>
</dbReference>
<dbReference type="InterPro" id="IPR013431">
    <property type="entry name" value="Delta_60_rpt"/>
</dbReference>
<accession>A0ABU8I6U3</accession>
<dbReference type="Pfam" id="PF01833">
    <property type="entry name" value="TIG"/>
    <property type="match status" value="1"/>
</dbReference>
<dbReference type="EMBL" id="JAYLLN010000022">
    <property type="protein sequence ID" value="MEI5985218.1"/>
    <property type="molecule type" value="Genomic_DNA"/>
</dbReference>
<feature type="domain" description="IPT/TIG" evidence="1">
    <location>
        <begin position="49"/>
        <end position="104"/>
    </location>
</feature>
<dbReference type="Gene3D" id="2.60.40.10">
    <property type="entry name" value="Immunoglobulins"/>
    <property type="match status" value="1"/>
</dbReference>
<reference evidence="2 3" key="1">
    <citation type="submission" date="2024-01" db="EMBL/GenBank/DDBJ databases">
        <title>Sphingobacterium tenebrionis sp. nov., a novel endophyte isolated from tenebrio molitor intestines.</title>
        <authorList>
            <person name="Zhang C."/>
        </authorList>
    </citation>
    <scope>NUCLEOTIDE SEQUENCE [LARGE SCALE GENOMIC DNA]</scope>
    <source>
        <strain evidence="2 3">PU5-4</strain>
    </source>
</reference>
<evidence type="ECO:0000313" key="2">
    <source>
        <dbReference type="EMBL" id="MEI5985218.1"/>
    </source>
</evidence>
<dbReference type="InterPro" id="IPR002909">
    <property type="entry name" value="IPT_dom"/>
</dbReference>
<organism evidence="2 3">
    <name type="scientific">Sphingobacterium tenebrionis</name>
    <dbReference type="NCBI Taxonomy" id="3111775"/>
    <lineage>
        <taxon>Bacteria</taxon>
        <taxon>Pseudomonadati</taxon>
        <taxon>Bacteroidota</taxon>
        <taxon>Sphingobacteriia</taxon>
        <taxon>Sphingobacteriales</taxon>
        <taxon>Sphingobacteriaceae</taxon>
        <taxon>Sphingobacterium</taxon>
    </lineage>
</organism>
<dbReference type="Proteomes" id="UP001363035">
    <property type="component" value="Unassembled WGS sequence"/>
</dbReference>
<protein>
    <submittedName>
        <fullName evidence="2">DUF5008 domain-containing protein</fullName>
    </submittedName>
</protein>
<dbReference type="InterPro" id="IPR013783">
    <property type="entry name" value="Ig-like_fold"/>
</dbReference>
<gene>
    <name evidence="2" type="ORF">VJ786_09910</name>
</gene>
<dbReference type="Pfam" id="PF17164">
    <property type="entry name" value="DUF5122"/>
    <property type="match status" value="3"/>
</dbReference>
<dbReference type="RefSeq" id="WP_134776910.1">
    <property type="nucleotide sequence ID" value="NZ_JAYLLN010000022.1"/>
</dbReference>
<dbReference type="SUPFAM" id="SSF81296">
    <property type="entry name" value="E set domains"/>
    <property type="match status" value="1"/>
</dbReference>